<keyword evidence="1" id="KW-0812">Transmembrane</keyword>
<keyword evidence="1" id="KW-1133">Transmembrane helix</keyword>
<dbReference type="Proteomes" id="UP000694251">
    <property type="component" value="Chromosome 1"/>
</dbReference>
<comment type="caution">
    <text evidence="2">The sequence shown here is derived from an EMBL/GenBank/DDBJ whole genome shotgun (WGS) entry which is preliminary data.</text>
</comment>
<keyword evidence="3" id="KW-1185">Reference proteome</keyword>
<organism evidence="2 3">
    <name type="scientific">Arabidopsis suecica</name>
    <name type="common">Swedish thale-cress</name>
    <name type="synonym">Cardaminopsis suecica</name>
    <dbReference type="NCBI Taxonomy" id="45249"/>
    <lineage>
        <taxon>Eukaryota</taxon>
        <taxon>Viridiplantae</taxon>
        <taxon>Streptophyta</taxon>
        <taxon>Embryophyta</taxon>
        <taxon>Tracheophyta</taxon>
        <taxon>Spermatophyta</taxon>
        <taxon>Magnoliopsida</taxon>
        <taxon>eudicotyledons</taxon>
        <taxon>Gunneridae</taxon>
        <taxon>Pentapetalae</taxon>
        <taxon>rosids</taxon>
        <taxon>malvids</taxon>
        <taxon>Brassicales</taxon>
        <taxon>Brassicaceae</taxon>
        <taxon>Camelineae</taxon>
        <taxon>Arabidopsis</taxon>
    </lineage>
</organism>
<keyword evidence="1" id="KW-0472">Membrane</keyword>
<protein>
    <submittedName>
        <fullName evidence="2">Uncharacterized protein</fullName>
    </submittedName>
</protein>
<accession>A0A8T2HDD6</accession>
<evidence type="ECO:0000313" key="2">
    <source>
        <dbReference type="EMBL" id="KAG7656694.1"/>
    </source>
</evidence>
<name>A0A8T2HDD6_ARASU</name>
<evidence type="ECO:0000256" key="1">
    <source>
        <dbReference type="SAM" id="Phobius"/>
    </source>
</evidence>
<sequence length="169" mass="19312">MTTTMGDDAKKPVYESTSLFRIWWTNKNLQYDIVMTCILIILNIAANLYMTHHKIPLTADESSLTVCLLIYLVCGMMSFMGWCMAMTAVEGYDMYICGRIGHIFGLSVLLHLLYSISPSLALWFGIPSLLWVFAAFIEALYALCLPQLFKALRDHWDYLNQPLLRVVNV</sequence>
<feature type="transmembrane region" description="Helical" evidence="1">
    <location>
        <begin position="120"/>
        <end position="143"/>
    </location>
</feature>
<dbReference type="EMBL" id="JAEFBJ010000001">
    <property type="protein sequence ID" value="KAG7656694.1"/>
    <property type="molecule type" value="Genomic_DNA"/>
</dbReference>
<dbReference type="OrthoDB" id="1053004at2759"/>
<evidence type="ECO:0000313" key="3">
    <source>
        <dbReference type="Proteomes" id="UP000694251"/>
    </source>
</evidence>
<feature type="transmembrane region" description="Helical" evidence="1">
    <location>
        <begin position="96"/>
        <end position="114"/>
    </location>
</feature>
<dbReference type="AlphaFoldDB" id="A0A8T2HDD6"/>
<feature type="transmembrane region" description="Helical" evidence="1">
    <location>
        <begin position="29"/>
        <end position="50"/>
    </location>
</feature>
<reference evidence="2 3" key="1">
    <citation type="submission" date="2020-12" db="EMBL/GenBank/DDBJ databases">
        <title>Concerted genomic and epigenomic changes stabilize Arabidopsis allopolyploids.</title>
        <authorList>
            <person name="Chen Z."/>
        </authorList>
    </citation>
    <scope>NUCLEOTIDE SEQUENCE [LARGE SCALE GENOMIC DNA]</scope>
    <source>
        <strain evidence="2">As9502</strain>
        <tissue evidence="2">Leaf</tissue>
    </source>
</reference>
<gene>
    <name evidence="2" type="ORF">ISN44_As01g037860</name>
</gene>
<proteinExistence type="predicted"/>
<feature type="transmembrane region" description="Helical" evidence="1">
    <location>
        <begin position="62"/>
        <end position="84"/>
    </location>
</feature>